<keyword evidence="6 8" id="KW-0238">DNA-binding</keyword>
<dbReference type="InterPro" id="IPR055173">
    <property type="entry name" value="NrdR-like_N"/>
</dbReference>
<evidence type="ECO:0000313" key="10">
    <source>
        <dbReference type="EMBL" id="GBF57215.1"/>
    </source>
</evidence>
<dbReference type="HAMAP" id="MF_00440">
    <property type="entry name" value="NrdR"/>
    <property type="match status" value="1"/>
</dbReference>
<reference evidence="10 11" key="1">
    <citation type="journal article" date="2018" name="Genome Announc.">
        <title>Draft Genome Sequence of "Candidatus Phycosocius bacilliformis," an Alphaproteobacterial Ectosymbiont of the Hydrocarbon-Producing Green Alga Botryococcus braunii.</title>
        <authorList>
            <person name="Tanabe Y."/>
            <person name="Yamaguchi H."/>
            <person name="Watanabe M.M."/>
        </authorList>
    </citation>
    <scope>NUCLEOTIDE SEQUENCE [LARGE SCALE GENOMIC DNA]</scope>
    <source>
        <strain evidence="10 11">BOTRYCO-2</strain>
    </source>
</reference>
<dbReference type="GO" id="GO:0003677">
    <property type="term" value="F:DNA binding"/>
    <property type="evidence" value="ECO:0007669"/>
    <property type="project" value="UniProtKB-KW"/>
</dbReference>
<keyword evidence="11" id="KW-1185">Reference proteome</keyword>
<dbReference type="RefSeq" id="WP_108984083.1">
    <property type="nucleotide sequence ID" value="NZ_BFBR01000002.1"/>
</dbReference>
<dbReference type="Proteomes" id="UP000245086">
    <property type="component" value="Unassembled WGS sequence"/>
</dbReference>
<dbReference type="InterPro" id="IPR005144">
    <property type="entry name" value="ATP-cone_dom"/>
</dbReference>
<dbReference type="NCBIfam" id="TIGR00244">
    <property type="entry name" value="transcriptional regulator NrdR"/>
    <property type="match status" value="1"/>
</dbReference>
<dbReference type="Pfam" id="PF22811">
    <property type="entry name" value="Zn_ribbon_NrdR"/>
    <property type="match status" value="1"/>
</dbReference>
<dbReference type="PROSITE" id="PS51161">
    <property type="entry name" value="ATP_CONE"/>
    <property type="match status" value="1"/>
</dbReference>
<evidence type="ECO:0000256" key="2">
    <source>
        <dbReference type="ARBA" id="ARBA00022741"/>
    </source>
</evidence>
<comment type="caution">
    <text evidence="10">The sequence shown here is derived from an EMBL/GenBank/DDBJ whole genome shotgun (WGS) entry which is preliminary data.</text>
</comment>
<dbReference type="EMBL" id="BFBR01000002">
    <property type="protein sequence ID" value="GBF57215.1"/>
    <property type="molecule type" value="Genomic_DNA"/>
</dbReference>
<keyword evidence="8" id="KW-0862">Zinc</keyword>
<dbReference type="PANTHER" id="PTHR30455:SF2">
    <property type="entry name" value="TRANSCRIPTIONAL REPRESSOR NRDR"/>
    <property type="match status" value="1"/>
</dbReference>
<comment type="similarity">
    <text evidence="8">Belongs to the NrdR family.</text>
</comment>
<accession>A0A2P2E827</accession>
<keyword evidence="2 8" id="KW-0547">Nucleotide-binding</keyword>
<dbReference type="GO" id="GO:0008270">
    <property type="term" value="F:zinc ion binding"/>
    <property type="evidence" value="ECO:0007669"/>
    <property type="project" value="UniProtKB-UniRule"/>
</dbReference>
<dbReference type="PANTHER" id="PTHR30455">
    <property type="entry name" value="TRANSCRIPTIONAL REPRESSOR NRDR"/>
    <property type="match status" value="1"/>
</dbReference>
<keyword evidence="8" id="KW-0479">Metal-binding</keyword>
<evidence type="ECO:0000259" key="9">
    <source>
        <dbReference type="PROSITE" id="PS51161"/>
    </source>
</evidence>
<dbReference type="AlphaFoldDB" id="A0A2P2E827"/>
<feature type="domain" description="ATP-cone" evidence="9">
    <location>
        <begin position="49"/>
        <end position="139"/>
    </location>
</feature>
<evidence type="ECO:0000256" key="4">
    <source>
        <dbReference type="ARBA" id="ARBA00022840"/>
    </source>
</evidence>
<keyword evidence="4 8" id="KW-0067">ATP-binding</keyword>
<feature type="zinc finger region" evidence="8">
    <location>
        <begin position="3"/>
        <end position="34"/>
    </location>
</feature>
<gene>
    <name evidence="8 10" type="primary">nrdR</name>
    <name evidence="10" type="ORF">PbB2_00879</name>
</gene>
<name>A0A2P2E827_9PROT</name>
<sequence length="164" mass="18842">MRCPFCGFADTQVKDSRPAEDGASIRRRRQCPACGGRFTTFERVQLRELKVIKRDGTRELFDRDKLQRSVTIALRKRDVPEERIDHLISGIVRRLETSGEAEVSTSTVGQFVLDALGETDPVAFVRYASVYRDFREAEDFNRFVDDELGALKERLKLQGQVRDD</sequence>
<dbReference type="GO" id="GO:0005524">
    <property type="term" value="F:ATP binding"/>
    <property type="evidence" value="ECO:0007669"/>
    <property type="project" value="UniProtKB-UniRule"/>
</dbReference>
<organism evidence="10 11">
    <name type="scientific">Candidatus Phycosocius bacilliformis</name>
    <dbReference type="NCBI Taxonomy" id="1445552"/>
    <lineage>
        <taxon>Bacteria</taxon>
        <taxon>Pseudomonadati</taxon>
        <taxon>Pseudomonadota</taxon>
        <taxon>Alphaproteobacteria</taxon>
        <taxon>Caulobacterales</taxon>
        <taxon>Caulobacterales incertae sedis</taxon>
        <taxon>Candidatus Phycosocius</taxon>
    </lineage>
</organism>
<comment type="cofactor">
    <cofactor evidence="8">
        <name>Zn(2+)</name>
        <dbReference type="ChEBI" id="CHEBI:29105"/>
    </cofactor>
    <text evidence="8">Binds 1 zinc ion.</text>
</comment>
<evidence type="ECO:0000256" key="6">
    <source>
        <dbReference type="ARBA" id="ARBA00023125"/>
    </source>
</evidence>
<comment type="function">
    <text evidence="8">Negatively regulates transcription of bacterial ribonucleotide reductase nrd genes and operons by binding to NrdR-boxes.</text>
</comment>
<keyword evidence="5 8" id="KW-0805">Transcription regulation</keyword>
<dbReference type="InterPro" id="IPR003796">
    <property type="entry name" value="RNR_NrdR-like"/>
</dbReference>
<dbReference type="Pfam" id="PF03477">
    <property type="entry name" value="ATP-cone"/>
    <property type="match status" value="1"/>
</dbReference>
<evidence type="ECO:0000256" key="7">
    <source>
        <dbReference type="ARBA" id="ARBA00023163"/>
    </source>
</evidence>
<keyword evidence="7 8" id="KW-0804">Transcription</keyword>
<proteinExistence type="inferred from homology"/>
<dbReference type="GO" id="GO:0045892">
    <property type="term" value="P:negative regulation of DNA-templated transcription"/>
    <property type="evidence" value="ECO:0007669"/>
    <property type="project" value="UniProtKB-UniRule"/>
</dbReference>
<evidence type="ECO:0000256" key="3">
    <source>
        <dbReference type="ARBA" id="ARBA00022771"/>
    </source>
</evidence>
<protein>
    <recommendedName>
        <fullName evidence="8">Transcriptional repressor NrdR</fullName>
    </recommendedName>
</protein>
<dbReference type="OrthoDB" id="9807461at2"/>
<evidence type="ECO:0000256" key="8">
    <source>
        <dbReference type="HAMAP-Rule" id="MF_00440"/>
    </source>
</evidence>
<evidence type="ECO:0000313" key="11">
    <source>
        <dbReference type="Proteomes" id="UP000245086"/>
    </source>
</evidence>
<evidence type="ECO:0000256" key="5">
    <source>
        <dbReference type="ARBA" id="ARBA00023015"/>
    </source>
</evidence>
<keyword evidence="1 8" id="KW-0678">Repressor</keyword>
<keyword evidence="3 8" id="KW-0863">Zinc-finger</keyword>
<evidence type="ECO:0000256" key="1">
    <source>
        <dbReference type="ARBA" id="ARBA00022491"/>
    </source>
</evidence>